<evidence type="ECO:0000313" key="2">
    <source>
        <dbReference type="Proteomes" id="UP001157502"/>
    </source>
</evidence>
<reference evidence="1" key="1">
    <citation type="submission" date="2021-05" db="EMBL/GenBank/DDBJ databases">
        <authorList>
            <person name="Pan Q."/>
            <person name="Jouanno E."/>
            <person name="Zahm M."/>
            <person name="Klopp C."/>
            <person name="Cabau C."/>
            <person name="Louis A."/>
            <person name="Berthelot C."/>
            <person name="Parey E."/>
            <person name="Roest Crollius H."/>
            <person name="Montfort J."/>
            <person name="Robinson-Rechavi M."/>
            <person name="Bouchez O."/>
            <person name="Lampietro C."/>
            <person name="Lopez Roques C."/>
            <person name="Donnadieu C."/>
            <person name="Postlethwait J."/>
            <person name="Bobe J."/>
            <person name="Dillon D."/>
            <person name="Chandos A."/>
            <person name="von Hippel F."/>
            <person name="Guiguen Y."/>
        </authorList>
    </citation>
    <scope>NUCLEOTIDE SEQUENCE</scope>
    <source>
        <strain evidence="1">YG-Jan2019</strain>
    </source>
</reference>
<organism evidence="1 2">
    <name type="scientific">Dallia pectoralis</name>
    <name type="common">Alaska blackfish</name>
    <dbReference type="NCBI Taxonomy" id="75939"/>
    <lineage>
        <taxon>Eukaryota</taxon>
        <taxon>Metazoa</taxon>
        <taxon>Chordata</taxon>
        <taxon>Craniata</taxon>
        <taxon>Vertebrata</taxon>
        <taxon>Euteleostomi</taxon>
        <taxon>Actinopterygii</taxon>
        <taxon>Neopterygii</taxon>
        <taxon>Teleostei</taxon>
        <taxon>Protacanthopterygii</taxon>
        <taxon>Esociformes</taxon>
        <taxon>Umbridae</taxon>
        <taxon>Dallia</taxon>
    </lineage>
</organism>
<name>A0ACC2GNF9_DALPE</name>
<proteinExistence type="predicted"/>
<dbReference type="EMBL" id="CM055738">
    <property type="protein sequence ID" value="KAJ8005077.1"/>
    <property type="molecule type" value="Genomic_DNA"/>
</dbReference>
<keyword evidence="2" id="KW-1185">Reference proteome</keyword>
<comment type="caution">
    <text evidence="1">The sequence shown here is derived from an EMBL/GenBank/DDBJ whole genome shotgun (WGS) entry which is preliminary data.</text>
</comment>
<dbReference type="Proteomes" id="UP001157502">
    <property type="component" value="Chromosome 11"/>
</dbReference>
<accession>A0ACC2GNF9</accession>
<protein>
    <submittedName>
        <fullName evidence="1">Uncharacterized protein</fullName>
    </submittedName>
</protein>
<evidence type="ECO:0000313" key="1">
    <source>
        <dbReference type="EMBL" id="KAJ8005077.1"/>
    </source>
</evidence>
<gene>
    <name evidence="1" type="ORF">DPEC_G00142910</name>
</gene>
<sequence>MSPLSIILLSTLVGYPLSVSVQFQLSSVVLKARPGLLLVQGETLTLTCLAGLLPGSHNSQQPDSEPSPLTPPLSYSIQRENTTVSSGSQVLLIDRVTKSHSGRYTCNVTDQSGTQRHSNEVQVTVDEGPLIPTLSVEPSGGQVYSGNTVTLACHLSGHPELGWQFYWYKDRCDAGSVGQVWGSAGGGAFYRLWRASVTHTGQYWCRAGRGQPVFYTNYSQAVSVNVTEVFISASLSASPSTIIKEGSAFNLTCTAQISKQSHVLTGSGRNWTTAVMKFTFLRDGWPVYSNAETEDTWTCVVMMPVQYRDHNEKKDR</sequence>